<dbReference type="RefSeq" id="WP_184876680.1">
    <property type="nucleotide sequence ID" value="NZ_BOOV01000021.1"/>
</dbReference>
<comment type="caution">
    <text evidence="2">The sequence shown here is derived from an EMBL/GenBank/DDBJ whole genome shotgun (WGS) entry which is preliminary data.</text>
</comment>
<evidence type="ECO:0000256" key="1">
    <source>
        <dbReference type="SAM" id="MobiDB-lite"/>
    </source>
</evidence>
<accession>A0A7W7D2W3</accession>
<keyword evidence="3" id="KW-1185">Reference proteome</keyword>
<sequence length="108" mass="12313">MSHIEGMLGASQGHAGHGPHVEELPGEPGQRITWYKAAPHVDRPREQRWTCQCRLTVYVLVVGAGRAWIRRVKKRNVADQQPEIVETDHLRHRDAAALWQQLLLGRAR</sequence>
<name>A0A7W7D2W3_9ACTN</name>
<organism evidence="2 3">
    <name type="scientific">Sphaerisporangium siamense</name>
    <dbReference type="NCBI Taxonomy" id="795645"/>
    <lineage>
        <taxon>Bacteria</taxon>
        <taxon>Bacillati</taxon>
        <taxon>Actinomycetota</taxon>
        <taxon>Actinomycetes</taxon>
        <taxon>Streptosporangiales</taxon>
        <taxon>Streptosporangiaceae</taxon>
        <taxon>Sphaerisporangium</taxon>
    </lineage>
</organism>
<feature type="region of interest" description="Disordered" evidence="1">
    <location>
        <begin position="1"/>
        <end position="29"/>
    </location>
</feature>
<gene>
    <name evidence="2" type="ORF">BJ982_000816</name>
</gene>
<evidence type="ECO:0000313" key="3">
    <source>
        <dbReference type="Proteomes" id="UP000542210"/>
    </source>
</evidence>
<dbReference type="AlphaFoldDB" id="A0A7W7D2W3"/>
<proteinExistence type="predicted"/>
<protein>
    <submittedName>
        <fullName evidence="2">Uncharacterized protein</fullName>
    </submittedName>
</protein>
<dbReference type="Proteomes" id="UP000542210">
    <property type="component" value="Unassembled WGS sequence"/>
</dbReference>
<reference evidence="2 3" key="1">
    <citation type="submission" date="2020-08" db="EMBL/GenBank/DDBJ databases">
        <title>Sequencing the genomes of 1000 actinobacteria strains.</title>
        <authorList>
            <person name="Klenk H.-P."/>
        </authorList>
    </citation>
    <scope>NUCLEOTIDE SEQUENCE [LARGE SCALE GENOMIC DNA]</scope>
    <source>
        <strain evidence="2 3">DSM 45784</strain>
    </source>
</reference>
<evidence type="ECO:0000313" key="2">
    <source>
        <dbReference type="EMBL" id="MBB4699272.1"/>
    </source>
</evidence>
<dbReference type="EMBL" id="JACHND010000001">
    <property type="protein sequence ID" value="MBB4699272.1"/>
    <property type="molecule type" value="Genomic_DNA"/>
</dbReference>